<proteinExistence type="predicted"/>
<evidence type="ECO:0000313" key="2">
    <source>
        <dbReference type="EMBL" id="OGG72739.1"/>
    </source>
</evidence>
<keyword evidence="1" id="KW-0472">Membrane</keyword>
<feature type="transmembrane region" description="Helical" evidence="1">
    <location>
        <begin position="6"/>
        <end position="25"/>
    </location>
</feature>
<feature type="transmembrane region" description="Helical" evidence="1">
    <location>
        <begin position="37"/>
        <end position="57"/>
    </location>
</feature>
<accession>A0A1F6EGG3</accession>
<sequence length="100" mass="10865">MSRNPFVNAALAAAYIAVVASLMYYVPKAVGLVDSVFVPIAVLSLFVLSAALMGYFFLFQPVQMYLDGQKKEAIDLFVKTVGVFAGITILIFAILFFSSI</sequence>
<comment type="caution">
    <text evidence="2">The sequence shown here is derived from an EMBL/GenBank/DDBJ whole genome shotgun (WGS) entry which is preliminary data.</text>
</comment>
<reference evidence="2 3" key="1">
    <citation type="journal article" date="2016" name="Nat. Commun.">
        <title>Thousands of microbial genomes shed light on interconnected biogeochemical processes in an aquifer system.</title>
        <authorList>
            <person name="Anantharaman K."/>
            <person name="Brown C.T."/>
            <person name="Hug L.A."/>
            <person name="Sharon I."/>
            <person name="Castelle C.J."/>
            <person name="Probst A.J."/>
            <person name="Thomas B.C."/>
            <person name="Singh A."/>
            <person name="Wilkins M.J."/>
            <person name="Karaoz U."/>
            <person name="Brodie E.L."/>
            <person name="Williams K.H."/>
            <person name="Hubbard S.S."/>
            <person name="Banfield J.F."/>
        </authorList>
    </citation>
    <scope>NUCLEOTIDE SEQUENCE [LARGE SCALE GENOMIC DNA]</scope>
</reference>
<dbReference type="Proteomes" id="UP000177306">
    <property type="component" value="Unassembled WGS sequence"/>
</dbReference>
<keyword evidence="1" id="KW-1133">Transmembrane helix</keyword>
<evidence type="ECO:0008006" key="4">
    <source>
        <dbReference type="Google" id="ProtNLM"/>
    </source>
</evidence>
<protein>
    <recommendedName>
        <fullName evidence="4">DUF5671 domain-containing protein</fullName>
    </recommendedName>
</protein>
<feature type="transmembrane region" description="Helical" evidence="1">
    <location>
        <begin position="77"/>
        <end position="97"/>
    </location>
</feature>
<dbReference type="EMBL" id="MFLY01000034">
    <property type="protein sequence ID" value="OGG72739.1"/>
    <property type="molecule type" value="Genomic_DNA"/>
</dbReference>
<dbReference type="AlphaFoldDB" id="A0A1F6EGG3"/>
<gene>
    <name evidence="2" type="ORF">A3A38_03705</name>
</gene>
<organism evidence="2 3">
    <name type="scientific">Candidatus Kaiserbacteria bacterium RIFCSPLOWO2_01_FULL_53_17</name>
    <dbReference type="NCBI Taxonomy" id="1798511"/>
    <lineage>
        <taxon>Bacteria</taxon>
        <taxon>Candidatus Kaiseribacteriota</taxon>
    </lineage>
</organism>
<evidence type="ECO:0000313" key="3">
    <source>
        <dbReference type="Proteomes" id="UP000177306"/>
    </source>
</evidence>
<name>A0A1F6EGG3_9BACT</name>
<evidence type="ECO:0000256" key="1">
    <source>
        <dbReference type="SAM" id="Phobius"/>
    </source>
</evidence>
<keyword evidence="1" id="KW-0812">Transmembrane</keyword>